<dbReference type="RefSeq" id="WP_005442881.1">
    <property type="nucleotide sequence ID" value="NZ_CM001466.1"/>
</dbReference>
<feature type="region of interest" description="Disordered" evidence="5">
    <location>
        <begin position="1"/>
        <end position="21"/>
    </location>
</feature>
<dbReference type="NCBIfam" id="NF002937">
    <property type="entry name" value="PRK03584.1"/>
    <property type="match status" value="1"/>
</dbReference>
<organism evidence="8 9">
    <name type="scientific">Saccharomonospora azurea NA-128</name>
    <dbReference type="NCBI Taxonomy" id="882081"/>
    <lineage>
        <taxon>Bacteria</taxon>
        <taxon>Bacillati</taxon>
        <taxon>Actinomycetota</taxon>
        <taxon>Actinomycetes</taxon>
        <taxon>Pseudonocardiales</taxon>
        <taxon>Pseudonocardiaceae</taxon>
        <taxon>Saccharomonospora</taxon>
    </lineage>
</organism>
<keyword evidence="2" id="KW-0436">Ligase</keyword>
<dbReference type="SUPFAM" id="SSF56801">
    <property type="entry name" value="Acetyl-CoA synthetase-like"/>
    <property type="match status" value="1"/>
</dbReference>
<dbReference type="InterPro" id="IPR042099">
    <property type="entry name" value="ANL_N_sf"/>
</dbReference>
<evidence type="ECO:0000313" key="8">
    <source>
        <dbReference type="EMBL" id="EHY89857.1"/>
    </source>
</evidence>
<dbReference type="InterPro" id="IPR000873">
    <property type="entry name" value="AMP-dep_synth/lig_dom"/>
</dbReference>
<evidence type="ECO:0000259" key="7">
    <source>
        <dbReference type="Pfam" id="PF16177"/>
    </source>
</evidence>
<keyword evidence="9" id="KW-1185">Reference proteome</keyword>
<evidence type="ECO:0000256" key="4">
    <source>
        <dbReference type="ARBA" id="ARBA00022840"/>
    </source>
</evidence>
<feature type="domain" description="AMP-dependent synthetase/ligase" evidence="6">
    <location>
        <begin position="117"/>
        <end position="489"/>
    </location>
</feature>
<feature type="compositionally biased region" description="Basic and acidic residues" evidence="5">
    <location>
        <begin position="10"/>
        <end position="19"/>
    </location>
</feature>
<proteinExistence type="inferred from homology"/>
<evidence type="ECO:0000313" key="9">
    <source>
        <dbReference type="Proteomes" id="UP000004705"/>
    </source>
</evidence>
<dbReference type="PANTHER" id="PTHR42921:SF1">
    <property type="entry name" value="ACETOACETYL-COA SYNTHETASE"/>
    <property type="match status" value="1"/>
</dbReference>
<dbReference type="OrthoDB" id="9803968at2"/>
<name>H8GD93_9PSEU</name>
<keyword evidence="4" id="KW-0067">ATP-binding</keyword>
<evidence type="ECO:0000256" key="3">
    <source>
        <dbReference type="ARBA" id="ARBA00022741"/>
    </source>
</evidence>
<dbReference type="InterPro" id="IPR005914">
    <property type="entry name" value="Acac_CoA_synth"/>
</dbReference>
<dbReference type="GO" id="GO:0030729">
    <property type="term" value="F:acetoacetate-CoA ligase activity"/>
    <property type="evidence" value="ECO:0007669"/>
    <property type="project" value="InterPro"/>
</dbReference>
<keyword evidence="3" id="KW-0547">Nucleotide-binding</keyword>
<evidence type="ECO:0000256" key="1">
    <source>
        <dbReference type="ARBA" id="ARBA00006432"/>
    </source>
</evidence>
<feature type="domain" description="Acetyl-coenzyme A synthetase N-terminal" evidence="7">
    <location>
        <begin position="54"/>
        <end position="110"/>
    </location>
</feature>
<dbReference type="PANTHER" id="PTHR42921">
    <property type="entry name" value="ACETOACETYL-COA SYNTHETASE"/>
    <property type="match status" value="1"/>
</dbReference>
<dbReference type="CDD" id="cd05943">
    <property type="entry name" value="AACS"/>
    <property type="match status" value="1"/>
</dbReference>
<evidence type="ECO:0000259" key="6">
    <source>
        <dbReference type="Pfam" id="PF00501"/>
    </source>
</evidence>
<dbReference type="Pfam" id="PF00501">
    <property type="entry name" value="AMP-binding"/>
    <property type="match status" value="1"/>
</dbReference>
<dbReference type="AlphaFoldDB" id="H8GD93"/>
<evidence type="ECO:0000256" key="5">
    <source>
        <dbReference type="SAM" id="MobiDB-lite"/>
    </source>
</evidence>
<dbReference type="HOGENOM" id="CLU_000022_3_3_11"/>
<dbReference type="InterPro" id="IPR020845">
    <property type="entry name" value="AMP-binding_CS"/>
</dbReference>
<dbReference type="EMBL" id="CM001466">
    <property type="protein sequence ID" value="EHY89857.1"/>
    <property type="molecule type" value="Genomic_DNA"/>
</dbReference>
<dbReference type="InterPro" id="IPR032387">
    <property type="entry name" value="ACAS_N"/>
</dbReference>
<dbReference type="Gene3D" id="3.40.50.12780">
    <property type="entry name" value="N-terminal domain of ligase-like"/>
    <property type="match status" value="1"/>
</dbReference>
<gene>
    <name evidence="8" type="ORF">SacazDRAFT_02971</name>
</gene>
<evidence type="ECO:0000256" key="2">
    <source>
        <dbReference type="ARBA" id="ARBA00022598"/>
    </source>
</evidence>
<dbReference type="Pfam" id="PF16177">
    <property type="entry name" value="ACAS_N"/>
    <property type="match status" value="1"/>
</dbReference>
<reference evidence="8 9" key="1">
    <citation type="journal article" date="2012" name="Stand. Genomic Sci.">
        <title>Genome sequence of the soil bacterium Saccharomonospora azurea type strain (NA-128(T)).</title>
        <authorList>
            <person name="Klenk H.P."/>
            <person name="Held B."/>
            <person name="Lucas S."/>
            <person name="Lapidus A."/>
            <person name="Copeland A."/>
            <person name="Hammon N."/>
            <person name="Pitluck S."/>
            <person name="Goodwin L.A."/>
            <person name="Han C."/>
            <person name="Tapia R."/>
            <person name="Brambilla E.M."/>
            <person name="Potter G."/>
            <person name="Land M."/>
            <person name="Ivanova N."/>
            <person name="Rohde M."/>
            <person name="Goker M."/>
            <person name="Detter J.C."/>
            <person name="Kyrpides N.C."/>
            <person name="Woyke T."/>
        </authorList>
    </citation>
    <scope>NUCLEOTIDE SEQUENCE [LARGE SCALE GENOMIC DNA]</scope>
    <source>
        <strain evidence="8 9">NA-128</strain>
    </source>
</reference>
<dbReference type="GO" id="GO:0006629">
    <property type="term" value="P:lipid metabolic process"/>
    <property type="evidence" value="ECO:0007669"/>
    <property type="project" value="InterPro"/>
</dbReference>
<dbReference type="InterPro" id="IPR045851">
    <property type="entry name" value="AMP-bd_C_sf"/>
</dbReference>
<comment type="similarity">
    <text evidence="1">Belongs to the ATP-dependent AMP-binding enzyme family.</text>
</comment>
<dbReference type="PROSITE" id="PS00455">
    <property type="entry name" value="AMP_BINDING"/>
    <property type="match status" value="1"/>
</dbReference>
<sequence length="669" mass="72990">MSTDGADSADDARPADHAAPEVLWQPDADRVEASRIADFRRWLRDDRGVSVADYDQLWSYSVEKLPEFWSAVADYFGVRWHDAPGEVLSDARMPGARWFTGGTLNYAEHALLPVAGAEKGDDELAVVFHREDGVERRLTYGTLRAEVASARAALRALGVGKGDRVVALAPNCPQTLVAFLAAASLGAIWSSCSPDFGVRAVADRFAQIEPTVLIAVNGYVYNGRSFDVRPTIERLRAQLPGLENTVVVDYEGGRVPGALDWDTLLAEHAGAELEFEPVPFDHPLWVLYSSGTTGLPKGIVQGHGGITVEHLKALALHSDLGPGERFFWFTTTGWMMWNFLVSGLLVGTTIVLYDGSPGYPDLRTLWRLAEEHRVTYFGTSAPFVQSCLKEHLRPAAEFDLSSLRALGSTGAPLTVEGFRWIADEVGHDVQICSVSGGTDLCTAIVGAAPDVPVWLGELSCRVLGAAVAAYDDAGHAVTDEVGELVLTKPMPSMPVSFWNDPDGSRLREAYFEDFPGRWRHGDWVKITDRGSAVIYGRSDSTLNRGGVRMGTSEFYRVVEGFDEVRDSLVIDTSAGEEGELLCFLVLADGTALDDLEPRLRTELRKALSPRHVPDRFIPVDAVPRTLNGKKCEVPVKKILKGVDPDRAVSRDALANPEALEPFVAYAGRE</sequence>
<dbReference type="Gene3D" id="3.30.300.30">
    <property type="match status" value="1"/>
</dbReference>
<dbReference type="GO" id="GO:0005524">
    <property type="term" value="F:ATP binding"/>
    <property type="evidence" value="ECO:0007669"/>
    <property type="project" value="UniProtKB-KW"/>
</dbReference>
<dbReference type="NCBIfam" id="TIGR01217">
    <property type="entry name" value="ac_ac_CoA_syn"/>
    <property type="match status" value="1"/>
</dbReference>
<dbReference type="Proteomes" id="UP000004705">
    <property type="component" value="Chromosome"/>
</dbReference>
<accession>H8GD93</accession>
<protein>
    <submittedName>
        <fullName evidence="8">Acetoacetyl-CoA synthase</fullName>
    </submittedName>
</protein>